<keyword evidence="1" id="KW-0472">Membrane</keyword>
<proteinExistence type="predicted"/>
<accession>A0A7S3I5L5</accession>
<name>A0A7S3I5L5_9SPIT</name>
<evidence type="ECO:0000256" key="1">
    <source>
        <dbReference type="SAM" id="Phobius"/>
    </source>
</evidence>
<dbReference type="AlphaFoldDB" id="A0A7S3I5L5"/>
<feature type="transmembrane region" description="Helical" evidence="1">
    <location>
        <begin position="77"/>
        <end position="102"/>
    </location>
</feature>
<sequence>MLATTTFLGLNQIASGSVMYDGMTLKELAENAYSELLAHAKSVKADDFPEVPLKLKEKLGLLMSTKEMNPALYISPLFLFGVYMPVFAPFLVPILLTLTGILKLKFAEKIKSDEKKEEKEKTE</sequence>
<organism evidence="2">
    <name type="scientific">Favella ehrenbergii</name>
    <dbReference type="NCBI Taxonomy" id="182087"/>
    <lineage>
        <taxon>Eukaryota</taxon>
        <taxon>Sar</taxon>
        <taxon>Alveolata</taxon>
        <taxon>Ciliophora</taxon>
        <taxon>Intramacronucleata</taxon>
        <taxon>Spirotrichea</taxon>
        <taxon>Choreotrichia</taxon>
        <taxon>Tintinnida</taxon>
        <taxon>Xystonellidae</taxon>
        <taxon>Favella</taxon>
    </lineage>
</organism>
<reference evidence="2" key="1">
    <citation type="submission" date="2021-01" db="EMBL/GenBank/DDBJ databases">
        <authorList>
            <person name="Corre E."/>
            <person name="Pelletier E."/>
            <person name="Niang G."/>
            <person name="Scheremetjew M."/>
            <person name="Finn R."/>
            <person name="Kale V."/>
            <person name="Holt S."/>
            <person name="Cochrane G."/>
            <person name="Meng A."/>
            <person name="Brown T."/>
            <person name="Cohen L."/>
        </authorList>
    </citation>
    <scope>NUCLEOTIDE SEQUENCE</scope>
    <source>
        <strain evidence="2">Fehren 1</strain>
    </source>
</reference>
<keyword evidence="1" id="KW-1133">Transmembrane helix</keyword>
<evidence type="ECO:0000313" key="2">
    <source>
        <dbReference type="EMBL" id="CAE0314348.1"/>
    </source>
</evidence>
<dbReference type="EMBL" id="HBIE01030990">
    <property type="protein sequence ID" value="CAE0314348.1"/>
    <property type="molecule type" value="Transcribed_RNA"/>
</dbReference>
<gene>
    <name evidence="2" type="ORF">FEHR0123_LOCUS9274</name>
</gene>
<keyword evidence="1" id="KW-0812">Transmembrane</keyword>
<protein>
    <submittedName>
        <fullName evidence="2">Uncharacterized protein</fullName>
    </submittedName>
</protein>